<dbReference type="SUPFAM" id="SSF56935">
    <property type="entry name" value="Porins"/>
    <property type="match status" value="1"/>
</dbReference>
<dbReference type="InterPro" id="IPR037066">
    <property type="entry name" value="Plug_dom_sf"/>
</dbReference>
<dbReference type="PANTHER" id="PTHR30069:SF53">
    <property type="entry name" value="COLICIN I RECEPTOR-RELATED"/>
    <property type="match status" value="1"/>
</dbReference>
<evidence type="ECO:0000256" key="7">
    <source>
        <dbReference type="ARBA" id="ARBA00023077"/>
    </source>
</evidence>
<dbReference type="AlphaFoldDB" id="A0A1N6TN42"/>
<evidence type="ECO:0000256" key="8">
    <source>
        <dbReference type="ARBA" id="ARBA00023136"/>
    </source>
</evidence>
<comment type="subcellular location">
    <subcellularLocation>
        <location evidence="1 10">Cell outer membrane</location>
        <topology evidence="1 10">Multi-pass membrane protein</topology>
    </subcellularLocation>
</comment>
<dbReference type="CDD" id="cd01347">
    <property type="entry name" value="ligand_gated_channel"/>
    <property type="match status" value="1"/>
</dbReference>
<evidence type="ECO:0000259" key="14">
    <source>
        <dbReference type="Pfam" id="PF07715"/>
    </source>
</evidence>
<keyword evidence="2 10" id="KW-0813">Transport</keyword>
<keyword evidence="3 10" id="KW-1134">Transmembrane beta strand</keyword>
<dbReference type="Pfam" id="PF00593">
    <property type="entry name" value="TonB_dep_Rec_b-barrel"/>
    <property type="match status" value="1"/>
</dbReference>
<dbReference type="InterPro" id="IPR012910">
    <property type="entry name" value="Plug_dom"/>
</dbReference>
<protein>
    <submittedName>
        <fullName evidence="15">Vitamin B12 transporter</fullName>
    </submittedName>
</protein>
<dbReference type="RefSeq" id="WP_076426804.1">
    <property type="nucleotide sequence ID" value="NZ_FTMP01000005.1"/>
</dbReference>
<keyword evidence="8 10" id="KW-0472">Membrane</keyword>
<dbReference type="EMBL" id="FTMP01000005">
    <property type="protein sequence ID" value="SIQ54664.1"/>
    <property type="molecule type" value="Genomic_DNA"/>
</dbReference>
<feature type="signal peptide" evidence="12">
    <location>
        <begin position="1"/>
        <end position="24"/>
    </location>
</feature>
<gene>
    <name evidence="15" type="ORF">SAMN05878282_105105</name>
</gene>
<dbReference type="PROSITE" id="PS52016">
    <property type="entry name" value="TONB_DEPENDENT_REC_3"/>
    <property type="match status" value="1"/>
</dbReference>
<evidence type="ECO:0000256" key="12">
    <source>
        <dbReference type="SAM" id="SignalP"/>
    </source>
</evidence>
<feature type="chain" id="PRO_5012207411" evidence="12">
    <location>
        <begin position="25"/>
        <end position="628"/>
    </location>
</feature>
<dbReference type="Gene3D" id="2.40.170.20">
    <property type="entry name" value="TonB-dependent receptor, beta-barrel domain"/>
    <property type="match status" value="1"/>
</dbReference>
<evidence type="ECO:0000313" key="16">
    <source>
        <dbReference type="Proteomes" id="UP000185841"/>
    </source>
</evidence>
<evidence type="ECO:0000256" key="3">
    <source>
        <dbReference type="ARBA" id="ARBA00022452"/>
    </source>
</evidence>
<dbReference type="InterPro" id="IPR039426">
    <property type="entry name" value="TonB-dep_rcpt-like"/>
</dbReference>
<keyword evidence="5 12" id="KW-0732">Signal</keyword>
<evidence type="ECO:0000256" key="10">
    <source>
        <dbReference type="PROSITE-ProRule" id="PRU01360"/>
    </source>
</evidence>
<feature type="domain" description="TonB-dependent receptor-like beta-barrel" evidence="13">
    <location>
        <begin position="186"/>
        <end position="592"/>
    </location>
</feature>
<dbReference type="Pfam" id="PF07715">
    <property type="entry name" value="Plug"/>
    <property type="match status" value="1"/>
</dbReference>
<evidence type="ECO:0000256" key="5">
    <source>
        <dbReference type="ARBA" id="ARBA00022729"/>
    </source>
</evidence>
<organism evidence="15 16">
    <name type="scientific">Aquipseudomonas alcaligenes</name>
    <name type="common">Pseudomonas alcaligenes</name>
    <dbReference type="NCBI Taxonomy" id="43263"/>
    <lineage>
        <taxon>Bacteria</taxon>
        <taxon>Pseudomonadati</taxon>
        <taxon>Pseudomonadota</taxon>
        <taxon>Gammaproteobacteria</taxon>
        <taxon>Pseudomonadales</taxon>
        <taxon>Pseudomonadaceae</taxon>
        <taxon>Aquipseudomonas</taxon>
    </lineage>
</organism>
<dbReference type="GO" id="GO:0015889">
    <property type="term" value="P:cobalamin transport"/>
    <property type="evidence" value="ECO:0007669"/>
    <property type="project" value="TreeGrafter"/>
</dbReference>
<evidence type="ECO:0000256" key="6">
    <source>
        <dbReference type="ARBA" id="ARBA00023065"/>
    </source>
</evidence>
<dbReference type="Proteomes" id="UP000185841">
    <property type="component" value="Unassembled WGS sequence"/>
</dbReference>
<keyword evidence="4 10" id="KW-0812">Transmembrane</keyword>
<evidence type="ECO:0000256" key="4">
    <source>
        <dbReference type="ARBA" id="ARBA00022692"/>
    </source>
</evidence>
<keyword evidence="6" id="KW-0406">Ion transport</keyword>
<dbReference type="GO" id="GO:0006811">
    <property type="term" value="P:monoatomic ion transport"/>
    <property type="evidence" value="ECO:0007669"/>
    <property type="project" value="UniProtKB-KW"/>
</dbReference>
<evidence type="ECO:0000256" key="2">
    <source>
        <dbReference type="ARBA" id="ARBA00022448"/>
    </source>
</evidence>
<name>A0A1N6TN42_AQUAC</name>
<dbReference type="Gene3D" id="2.170.130.10">
    <property type="entry name" value="TonB-dependent receptor, plug domain"/>
    <property type="match status" value="1"/>
</dbReference>
<evidence type="ECO:0000313" key="15">
    <source>
        <dbReference type="EMBL" id="SIQ54664.1"/>
    </source>
</evidence>
<proteinExistence type="inferred from homology"/>
<dbReference type="PANTHER" id="PTHR30069">
    <property type="entry name" value="TONB-DEPENDENT OUTER MEMBRANE RECEPTOR"/>
    <property type="match status" value="1"/>
</dbReference>
<reference evidence="15 16" key="1">
    <citation type="submission" date="2017-01" db="EMBL/GenBank/DDBJ databases">
        <authorList>
            <person name="Mah S.A."/>
            <person name="Swanson W.J."/>
            <person name="Moy G.W."/>
            <person name="Vacquier V.D."/>
        </authorList>
    </citation>
    <scope>NUCLEOTIDE SEQUENCE [LARGE SCALE GENOMIC DNA]</scope>
    <source>
        <strain evidence="15 16">RU36E</strain>
    </source>
</reference>
<dbReference type="GO" id="GO:0009279">
    <property type="term" value="C:cell outer membrane"/>
    <property type="evidence" value="ECO:0007669"/>
    <property type="project" value="UniProtKB-SubCell"/>
</dbReference>
<keyword evidence="9 10" id="KW-0998">Cell outer membrane</keyword>
<evidence type="ECO:0000256" key="11">
    <source>
        <dbReference type="RuleBase" id="RU003357"/>
    </source>
</evidence>
<evidence type="ECO:0000259" key="13">
    <source>
        <dbReference type="Pfam" id="PF00593"/>
    </source>
</evidence>
<evidence type="ECO:0000256" key="9">
    <source>
        <dbReference type="ARBA" id="ARBA00023237"/>
    </source>
</evidence>
<evidence type="ECO:0000256" key="1">
    <source>
        <dbReference type="ARBA" id="ARBA00004571"/>
    </source>
</evidence>
<feature type="domain" description="TonB-dependent receptor plug" evidence="14">
    <location>
        <begin position="50"/>
        <end position="152"/>
    </location>
</feature>
<dbReference type="InterPro" id="IPR036942">
    <property type="entry name" value="Beta-barrel_TonB_sf"/>
</dbReference>
<comment type="similarity">
    <text evidence="10 11">Belongs to the TonB-dependent receptor family.</text>
</comment>
<sequence length="628" mass="69915">MKLSHSLPLSALSLALLPAGLALAAGQDAALKLPETLISANRDVQQREASSTTSTVFTRADIERLQPASVSDLLRRVPGVQVTDNGAGSLTSLYIRGTKSAQSLVLVDGMRIASASSGDSSLQYLNVDQIERVEVLRGPRSAVYGADAIGGVVQIFTRRSAGEGLQPFVRMGYGSNASWRRSAGISGGDAQTRFSLAGSLDETDGIDRTGPSYDSDQDHDAYRNKAFSLSLSHRFSDSLEAGVNVLDQRGRTEFDNPFGRYDMTTFESVGQEPYSDFTLSSVSSYLEAQINDLWSSRLEVGHSENREESLDKLSDERGVFNTYRDSLNWLNTLALSDSHSLLVGADWYEDQLNSNTAFAEQQRWNQAAFIQHRYDGEGFSTEVGVRHDKNEQFGSENTWSGALTLPLNATNDLILSYSEGFRAPTFNDLYYPDYSNPDLKPEHSKSYELQWRSQLAERTRLEASLYRTDIEDAIANDQNFIPQNIAKARIHGFEANLQQELFGWQGQLGIAFVDPRDRNSGHTLNRRARRTLSLDMDRSFGDFAVGATWQLASSSYDDPNNQYELGGYGVLGLRGSWQASDELKLEAKIDNLLDKDYQRALYEHEGERYGYRQEGRTAMLGFVWTPRL</sequence>
<accession>A0A1N6TN42</accession>
<dbReference type="InterPro" id="IPR000531">
    <property type="entry name" value="Beta-barrel_TonB"/>
</dbReference>
<keyword evidence="7 11" id="KW-0798">TonB box</keyword>